<dbReference type="Pfam" id="PF11816">
    <property type="entry name" value="DUF3337"/>
    <property type="match status" value="1"/>
</dbReference>
<feature type="region of interest" description="Disordered" evidence="5">
    <location>
        <begin position="1342"/>
        <end position="1368"/>
    </location>
</feature>
<dbReference type="InterPro" id="IPR036322">
    <property type="entry name" value="WD40_repeat_dom_sf"/>
</dbReference>
<organism evidence="7">
    <name type="scientific">Melampsora larici-populina (strain 98AG31 / pathotype 3-4-7)</name>
    <name type="common">Poplar leaf rust fungus</name>
    <dbReference type="NCBI Taxonomy" id="747676"/>
    <lineage>
        <taxon>Eukaryota</taxon>
        <taxon>Fungi</taxon>
        <taxon>Dikarya</taxon>
        <taxon>Basidiomycota</taxon>
        <taxon>Pucciniomycotina</taxon>
        <taxon>Pucciniomycetes</taxon>
        <taxon>Pucciniales</taxon>
        <taxon>Melampsoraceae</taxon>
        <taxon>Melampsora</taxon>
    </lineage>
</organism>
<dbReference type="VEuPathDB" id="FungiDB:MELLADRAFT_105956"/>
<dbReference type="InParanoid" id="F4RJW5"/>
<feature type="region of interest" description="Disordered" evidence="5">
    <location>
        <begin position="133"/>
        <end position="182"/>
    </location>
</feature>
<evidence type="ECO:0000256" key="2">
    <source>
        <dbReference type="ARBA" id="ARBA00022574"/>
    </source>
</evidence>
<dbReference type="InterPro" id="IPR051246">
    <property type="entry name" value="WDR48"/>
</dbReference>
<feature type="region of interest" description="Disordered" evidence="5">
    <location>
        <begin position="510"/>
        <end position="542"/>
    </location>
</feature>
<evidence type="ECO:0000313" key="6">
    <source>
        <dbReference type="EMBL" id="EGG07426.1"/>
    </source>
</evidence>
<evidence type="ECO:0000256" key="4">
    <source>
        <dbReference type="PROSITE-ProRule" id="PRU00221"/>
    </source>
</evidence>
<dbReference type="FunCoup" id="F4RJW5">
    <property type="interactions" value="567"/>
</dbReference>
<keyword evidence="2 4" id="KW-0853">WD repeat</keyword>
<dbReference type="eggNOG" id="KOG0308">
    <property type="taxonomic scope" value="Eukaryota"/>
</dbReference>
<dbReference type="STRING" id="747676.F4RJW5"/>
<dbReference type="InterPro" id="IPR019775">
    <property type="entry name" value="WD40_repeat_CS"/>
</dbReference>
<dbReference type="PANTHER" id="PTHR19862:SF14">
    <property type="entry name" value="WD REPEAT-CONTAINING PROTEIN 48"/>
    <property type="match status" value="1"/>
</dbReference>
<reference evidence="7" key="1">
    <citation type="journal article" date="2011" name="Proc. Natl. Acad. Sci. U.S.A.">
        <title>Obligate biotrophy features unraveled by the genomic analysis of rust fungi.</title>
        <authorList>
            <person name="Duplessis S."/>
            <person name="Cuomo C.A."/>
            <person name="Lin Y.-C."/>
            <person name="Aerts A."/>
            <person name="Tisserant E."/>
            <person name="Veneault-Fourrey C."/>
            <person name="Joly D.L."/>
            <person name="Hacquard S."/>
            <person name="Amselem J."/>
            <person name="Cantarel B.L."/>
            <person name="Chiu R."/>
            <person name="Coutinho P.M."/>
            <person name="Feau N."/>
            <person name="Field M."/>
            <person name="Frey P."/>
            <person name="Gelhaye E."/>
            <person name="Goldberg J."/>
            <person name="Grabherr M.G."/>
            <person name="Kodira C.D."/>
            <person name="Kohler A."/>
            <person name="Kuees U."/>
            <person name="Lindquist E.A."/>
            <person name="Lucas S.M."/>
            <person name="Mago R."/>
            <person name="Mauceli E."/>
            <person name="Morin E."/>
            <person name="Murat C."/>
            <person name="Pangilinan J.L."/>
            <person name="Park R."/>
            <person name="Pearson M."/>
            <person name="Quesneville H."/>
            <person name="Rouhier N."/>
            <person name="Sakthikumar S."/>
            <person name="Salamov A.A."/>
            <person name="Schmutz J."/>
            <person name="Selles B."/>
            <person name="Shapiro H."/>
            <person name="Tanguay P."/>
            <person name="Tuskan G.A."/>
            <person name="Henrissat B."/>
            <person name="Van de Peer Y."/>
            <person name="Rouze P."/>
            <person name="Ellis J.G."/>
            <person name="Dodds P.N."/>
            <person name="Schein J.E."/>
            <person name="Zhong S."/>
            <person name="Hamelin R.C."/>
            <person name="Grigoriev I.V."/>
            <person name="Szabo L.J."/>
            <person name="Martin F."/>
        </authorList>
    </citation>
    <scope>NUCLEOTIDE SEQUENCE [LARGE SCALE GENOMIC DNA]</scope>
    <source>
        <strain evidence="7">98AG31 / pathotype 3-4-7</strain>
    </source>
</reference>
<dbReference type="SUPFAM" id="SSF50978">
    <property type="entry name" value="WD40 repeat-like"/>
    <property type="match status" value="1"/>
</dbReference>
<feature type="compositionally biased region" description="Low complexity" evidence="5">
    <location>
        <begin position="142"/>
        <end position="152"/>
    </location>
</feature>
<evidence type="ECO:0000256" key="5">
    <source>
        <dbReference type="SAM" id="MobiDB-lite"/>
    </source>
</evidence>
<dbReference type="GO" id="GO:0043130">
    <property type="term" value="F:ubiquitin binding"/>
    <property type="evidence" value="ECO:0007669"/>
    <property type="project" value="TreeGrafter"/>
</dbReference>
<feature type="repeat" description="WD" evidence="4">
    <location>
        <begin position="258"/>
        <end position="299"/>
    </location>
</feature>
<feature type="region of interest" description="Disordered" evidence="5">
    <location>
        <begin position="800"/>
        <end position="836"/>
    </location>
</feature>
<feature type="region of interest" description="Disordered" evidence="5">
    <location>
        <begin position="966"/>
        <end position="1097"/>
    </location>
</feature>
<evidence type="ECO:0000256" key="1">
    <source>
        <dbReference type="ARBA" id="ARBA00006917"/>
    </source>
</evidence>
<feature type="compositionally biased region" description="Low complexity" evidence="5">
    <location>
        <begin position="1149"/>
        <end position="1169"/>
    </location>
</feature>
<dbReference type="OrthoDB" id="2421129at2759"/>
<dbReference type="SMART" id="SM00320">
    <property type="entry name" value="WD40"/>
    <property type="match status" value="7"/>
</dbReference>
<dbReference type="EMBL" id="GL883104">
    <property type="protein sequence ID" value="EGG07426.1"/>
    <property type="molecule type" value="Genomic_DNA"/>
</dbReference>
<protein>
    <submittedName>
        <fullName evidence="6">Uncharacterized protein</fullName>
    </submittedName>
</protein>
<dbReference type="InterPro" id="IPR001680">
    <property type="entry name" value="WD40_rpt"/>
</dbReference>
<dbReference type="PANTHER" id="PTHR19862">
    <property type="entry name" value="WD REPEAT-CONTAINING PROTEIN 48"/>
    <property type="match status" value="1"/>
</dbReference>
<dbReference type="CDD" id="cd00200">
    <property type="entry name" value="WD40"/>
    <property type="match status" value="1"/>
</dbReference>
<comment type="similarity">
    <text evidence="1">Belongs to the WD repeat WDR48 family.</text>
</comment>
<dbReference type="Pfam" id="PF00400">
    <property type="entry name" value="WD40"/>
    <property type="match status" value="4"/>
</dbReference>
<dbReference type="PROSITE" id="PS50294">
    <property type="entry name" value="WD_REPEATS_REGION"/>
    <property type="match status" value="2"/>
</dbReference>
<feature type="compositionally biased region" description="Low complexity" evidence="5">
    <location>
        <begin position="510"/>
        <end position="521"/>
    </location>
</feature>
<gene>
    <name evidence="6" type="ORF">MELLADRAFT_105956</name>
</gene>
<feature type="repeat" description="WD" evidence="4">
    <location>
        <begin position="213"/>
        <end position="245"/>
    </location>
</feature>
<evidence type="ECO:0000256" key="3">
    <source>
        <dbReference type="ARBA" id="ARBA00022737"/>
    </source>
</evidence>
<dbReference type="InterPro" id="IPR020472">
    <property type="entry name" value="WD40_PAC1"/>
</dbReference>
<feature type="repeat" description="WD" evidence="4">
    <location>
        <begin position="346"/>
        <end position="387"/>
    </location>
</feature>
<feature type="compositionally biased region" description="Polar residues" evidence="5">
    <location>
        <begin position="1070"/>
        <end position="1092"/>
    </location>
</feature>
<dbReference type="InterPro" id="IPR021772">
    <property type="entry name" value="WDR48/Bun107"/>
</dbReference>
<evidence type="ECO:0000313" key="7">
    <source>
        <dbReference type="Proteomes" id="UP000001072"/>
    </source>
</evidence>
<dbReference type="Proteomes" id="UP000001072">
    <property type="component" value="Unassembled WGS sequence"/>
</dbReference>
<proteinExistence type="inferred from homology"/>
<dbReference type="GO" id="GO:0000724">
    <property type="term" value="P:double-strand break repair via homologous recombination"/>
    <property type="evidence" value="ECO:0007669"/>
    <property type="project" value="TreeGrafter"/>
</dbReference>
<accession>F4RJW5</accession>
<dbReference type="PROSITE" id="PS50082">
    <property type="entry name" value="WD_REPEATS_2"/>
    <property type="match status" value="3"/>
</dbReference>
<dbReference type="Gene3D" id="2.130.10.10">
    <property type="entry name" value="YVTN repeat-like/Quinoprotein amine dehydrogenase"/>
    <property type="match status" value="2"/>
</dbReference>
<dbReference type="GeneID" id="18922762"/>
<dbReference type="PRINTS" id="PR00320">
    <property type="entry name" value="GPROTEINBRPT"/>
</dbReference>
<dbReference type="KEGG" id="mlr:MELLADRAFT_105956"/>
<name>F4RJW5_MELLP</name>
<dbReference type="InterPro" id="IPR015943">
    <property type="entry name" value="WD40/YVTN_repeat-like_dom_sf"/>
</dbReference>
<dbReference type="RefSeq" id="XP_007409333.1">
    <property type="nucleotide sequence ID" value="XM_007409271.1"/>
</dbReference>
<dbReference type="PROSITE" id="PS00678">
    <property type="entry name" value="WD_REPEATS_1"/>
    <property type="match status" value="2"/>
</dbReference>
<keyword evidence="3" id="KW-0677">Repeat</keyword>
<feature type="compositionally biased region" description="Low complexity" evidence="5">
    <location>
        <begin position="812"/>
        <end position="831"/>
    </location>
</feature>
<dbReference type="HOGENOM" id="CLU_002197_1_0_1"/>
<feature type="region of interest" description="Disordered" evidence="5">
    <location>
        <begin position="34"/>
        <end position="55"/>
    </location>
</feature>
<feature type="compositionally biased region" description="Polar residues" evidence="5">
    <location>
        <begin position="162"/>
        <end position="182"/>
    </location>
</feature>
<sequence length="1413" mass="154130">MATNSSNSNHKSIHHSNRRVSYSLPLSASSSSNQSQLPILQIPSPGQARHPSRHFDPRPLIIPVGSNHSNHLNQSQSISDHLPRHSLGINAFAIDFSTQIQDQDGPQGILYTGSKDGLVAAWELSIPTKLRSSPPYPPILKSNSSTNHSTSSEAQDLDSYRFDQSPSNQSVPKTSQDPISSSNQDIIYENRYEIDQQKLSQAPLPPTTLRQCVQSHTDWCNDIVLCNHNQTLISASSDRTLKAWSPHSPHLALSPITIGSHSDYVKCLAHSRQGKWVASGGLDCKIKVWDIHEGRLHPVVNFPEENINSSIYSLATIPNGTILAAGSPSRVVRLYDPRSSVRLAKLVGHTDNVRALLLSDDGTRLLSASSDATVKLWDVGMQRCLHTFSHHSSSVWALASQHPRLEVFHSGDRTGWVCKVDLEGCGDPSEGECVTICKVDSDDDKSNMFSSMGNQNVVRIVGMDDTFIWTATGSSNVKRWKDIPTRMQRRQTHGKPAQLLHIPFDTSNDSLYSSPPSSSHPTLIASHEAEESQALLESDRTPQGAVFQTSTSVNPQVHFPGVVSFADRPIFHPYHPSNISPLGLVPHSSSSVSPSSRAPSRPSVRVTDYFQHQSTANTVEETTLDSIPLDALVPLISPNDPIGPALNHTIAEEQGPHIRPGLNHSVSSSLNLSRRTTLTNCGPSTLPVSTLSLDRANDSDVNVPLTFVETAVTSRLNGPPDPIAFDSQAWRLYRMRDSAADAIPLRDNPDAIIHGRSGLIKCALLNDRRHVITIDTVGQLALWDIIYCVCKGIFTTEGLSASGPKSNTTENSSVISSDSSDILSTSSGSQSAYTPANQKPATVLATDLLQLVKDRIEGEASIANWCSVEIQTGLLTVHLEESRCFDAEVYADEADIAPELLSEMKDDHRICLGKWILKNLFNGFVNYHIKLRHPTTNTGSKSSSTTSVVLPPSARLPDSSCYFAGGNSSSHGLNDHRRGSVPRTPGMTISPATAAINPALPPDLKSPECSTTMKNRLGDPGTGMSPRQPLNDSSETHPALPMLVEAPEDEDQPPTSNNLPHTDKRPPATYSKSNDNSSQGSLFPTSAQNLDTRSPREELATEALTTSLLNGPSSPSLSTNTNIIGPTATASIFVRLRGLSRGQRRRPSQDINASSASSIISGTSNINQNKDSNNGAVERTPLSRTNSDAREHSISLERTKMQNQLIQSIFSKPFQPIGEIDAPKIKLTSDIMILISEAGNESGAWEVRYRGLVKEDEDEDEAEADWMALEMVGPGWLLEYLLGNRTIIKEKESNSLKVTFVLMPIEGGGLNELPNGNARLTAARVLRMRKVIGYISQKLELEPLDETPQSTQPTQPQPQPQPQTAVQTRKMEDEIELFCNGTSIPWRMSLGAVKQWVWTKGGDVVINYQLKKS</sequence>
<keyword evidence="7" id="KW-1185">Reference proteome</keyword>
<feature type="region of interest" description="Disordered" evidence="5">
    <location>
        <begin position="1139"/>
        <end position="1190"/>
    </location>
</feature>
<feature type="compositionally biased region" description="Polar residues" evidence="5">
    <location>
        <begin position="800"/>
        <end position="811"/>
    </location>
</feature>